<keyword evidence="1" id="KW-0472">Membrane</keyword>
<protein>
    <submittedName>
        <fullName evidence="2">Uncharacterized protein</fullName>
    </submittedName>
</protein>
<dbReference type="AlphaFoldDB" id="A0AAN6GQV7"/>
<keyword evidence="1" id="KW-0812">Transmembrane</keyword>
<keyword evidence="3" id="KW-1185">Reference proteome</keyword>
<name>A0AAN6GQV7_9BASI</name>
<feature type="transmembrane region" description="Helical" evidence="1">
    <location>
        <begin position="153"/>
        <end position="176"/>
    </location>
</feature>
<feature type="transmembrane region" description="Helical" evidence="1">
    <location>
        <begin position="62"/>
        <end position="83"/>
    </location>
</feature>
<dbReference type="Proteomes" id="UP001176517">
    <property type="component" value="Unassembled WGS sequence"/>
</dbReference>
<accession>A0AAN6GQV7</accession>
<proteinExistence type="predicted"/>
<comment type="caution">
    <text evidence="2">The sequence shown here is derived from an EMBL/GenBank/DDBJ whole genome shotgun (WGS) entry which is preliminary data.</text>
</comment>
<dbReference type="EMBL" id="JAPDMZ010000068">
    <property type="protein sequence ID" value="KAK0552061.1"/>
    <property type="molecule type" value="Genomic_DNA"/>
</dbReference>
<reference evidence="2" key="1">
    <citation type="journal article" date="2023" name="PhytoFront">
        <title>Draft Genome Resources of Seven Strains of Tilletia horrida, Causal Agent of Kernel Smut of Rice.</title>
        <authorList>
            <person name="Khanal S."/>
            <person name="Antony Babu S."/>
            <person name="Zhou X.G."/>
        </authorList>
    </citation>
    <scope>NUCLEOTIDE SEQUENCE</scope>
    <source>
        <strain evidence="2">TX6</strain>
    </source>
</reference>
<evidence type="ECO:0000256" key="1">
    <source>
        <dbReference type="SAM" id="Phobius"/>
    </source>
</evidence>
<sequence length="207" mass="22434">MSEAQVNNTLPGGSTTVQKTSWLELLPLRSHLLIAACPLLCLFEIPTIVFTSTEATPKTRTVVWIIVQGLLVYTSMMGSVVLAQRRRRLFRLYTLVMRRFCVPVSVLLGALEVQTRITFYSNGCRAQSGVKGTISTDTNNVVGSVASQCPPGAGLAIFGIFLVFLASSIVQVALCLDFDIQARALEATLANAEDAPEEHVPLQSTAY</sequence>
<feature type="transmembrane region" description="Helical" evidence="1">
    <location>
        <begin position="32"/>
        <end position="50"/>
    </location>
</feature>
<evidence type="ECO:0000313" key="2">
    <source>
        <dbReference type="EMBL" id="KAK0552061.1"/>
    </source>
</evidence>
<gene>
    <name evidence="2" type="ORF">OC846_003026</name>
</gene>
<keyword evidence="1" id="KW-1133">Transmembrane helix</keyword>
<feature type="transmembrane region" description="Helical" evidence="1">
    <location>
        <begin position="90"/>
        <end position="111"/>
    </location>
</feature>
<organism evidence="2 3">
    <name type="scientific">Tilletia horrida</name>
    <dbReference type="NCBI Taxonomy" id="155126"/>
    <lineage>
        <taxon>Eukaryota</taxon>
        <taxon>Fungi</taxon>
        <taxon>Dikarya</taxon>
        <taxon>Basidiomycota</taxon>
        <taxon>Ustilaginomycotina</taxon>
        <taxon>Exobasidiomycetes</taxon>
        <taxon>Tilletiales</taxon>
        <taxon>Tilletiaceae</taxon>
        <taxon>Tilletia</taxon>
    </lineage>
</organism>
<evidence type="ECO:0000313" key="3">
    <source>
        <dbReference type="Proteomes" id="UP001176517"/>
    </source>
</evidence>